<feature type="transmembrane region" description="Helical" evidence="8">
    <location>
        <begin position="409"/>
        <end position="429"/>
    </location>
</feature>
<dbReference type="PROSITE" id="PS50850">
    <property type="entry name" value="MFS"/>
    <property type="match status" value="1"/>
</dbReference>
<evidence type="ECO:0000256" key="3">
    <source>
        <dbReference type="ARBA" id="ARBA00022448"/>
    </source>
</evidence>
<dbReference type="GO" id="GO:0005351">
    <property type="term" value="F:carbohydrate:proton symporter activity"/>
    <property type="evidence" value="ECO:0007669"/>
    <property type="project" value="TreeGrafter"/>
</dbReference>
<dbReference type="NCBIfam" id="TIGR00879">
    <property type="entry name" value="SP"/>
    <property type="match status" value="1"/>
</dbReference>
<dbReference type="InterPro" id="IPR020846">
    <property type="entry name" value="MFS_dom"/>
</dbReference>
<evidence type="ECO:0000256" key="7">
    <source>
        <dbReference type="RuleBase" id="RU003346"/>
    </source>
</evidence>
<dbReference type="Gene3D" id="1.20.1250.20">
    <property type="entry name" value="MFS general substrate transporter like domains"/>
    <property type="match status" value="1"/>
</dbReference>
<dbReference type="InterPro" id="IPR050360">
    <property type="entry name" value="MFS_Sugar_Transporters"/>
</dbReference>
<dbReference type="GeneID" id="31007880"/>
<dbReference type="InterPro" id="IPR005828">
    <property type="entry name" value="MFS_sugar_transport-like"/>
</dbReference>
<evidence type="ECO:0000256" key="4">
    <source>
        <dbReference type="ARBA" id="ARBA00022692"/>
    </source>
</evidence>
<dbReference type="InterPro" id="IPR003663">
    <property type="entry name" value="Sugar/inositol_transpt"/>
</dbReference>
<dbReference type="AlphaFoldDB" id="A0A225A7F4"/>
<dbReference type="Proteomes" id="UP000214365">
    <property type="component" value="Unassembled WGS sequence"/>
</dbReference>
<dbReference type="InterPro" id="IPR005829">
    <property type="entry name" value="Sugar_transporter_CS"/>
</dbReference>
<accession>A0A225A7F4</accession>
<feature type="transmembrane region" description="Helical" evidence="8">
    <location>
        <begin position="342"/>
        <end position="360"/>
    </location>
</feature>
<keyword evidence="4 8" id="KW-0812">Transmembrane</keyword>
<evidence type="ECO:0000256" key="6">
    <source>
        <dbReference type="ARBA" id="ARBA00023136"/>
    </source>
</evidence>
<keyword evidence="6 8" id="KW-0472">Membrane</keyword>
<feature type="transmembrane region" description="Helical" evidence="8">
    <location>
        <begin position="69"/>
        <end position="88"/>
    </location>
</feature>
<comment type="caution">
    <text evidence="10">The sequence shown here is derived from an EMBL/GenBank/DDBJ whole genome shotgun (WGS) entry which is preliminary data.</text>
</comment>
<feature type="transmembrane region" description="Helical" evidence="8">
    <location>
        <begin position="372"/>
        <end position="397"/>
    </location>
</feature>
<dbReference type="InterPro" id="IPR036259">
    <property type="entry name" value="MFS_trans_sf"/>
</dbReference>
<dbReference type="OrthoDB" id="6612291at2759"/>
<feature type="transmembrane region" description="Helical" evidence="8">
    <location>
        <begin position="314"/>
        <end position="335"/>
    </location>
</feature>
<evidence type="ECO:0000256" key="2">
    <source>
        <dbReference type="ARBA" id="ARBA00010992"/>
    </source>
</evidence>
<sequence>MLSMLRGEALRYAQIFLIVAPSFISFGYNQSGMGGVVDFPSWVRQFPQLDTIDTTGTQKSNNSTIQGTVVASLMLGACAGSLTCMWLGEILGRRKTIFSGACLGLIGQILECTSYSLPQLVVGRVLVGAGAGVLSATVPVWQSECSTAERRGRNVVLTGAFIALGYTLAQWSNFGLWHVEDEQASWRGSLAIGALFWMVIMASIFCLPESPYWLLRKNQSELAQQTLAALRAKDVSSPEVRLEMLMIESAIEQTAGKSLALSDVFRMGEDKFLYRFLLCIGLQFMQQMSGGTLISIYIPIIFQTDLGLPASTAKILAACAMTWKFIACALSFIIIDRLGRRAAFIISGGGMSACMIALTVSNSPSFAGEHAASIVSALFIFLYTTFLPVGFLGPIFLYPSEVAPAQLRVAMQAFAIANQWLWMFIVAMITPTALDTIGYRYYIVYAVIGGMIPPTIYFFYPETKNRSLEDIDRLFREAPSVLSVVSRSKMSITPTFMLDDMDKATTQEIE</sequence>
<keyword evidence="3 7" id="KW-0813">Transport</keyword>
<feature type="transmembrane region" description="Helical" evidence="8">
    <location>
        <begin position="184"/>
        <end position="207"/>
    </location>
</feature>
<dbReference type="PANTHER" id="PTHR48022:SF45">
    <property type="entry name" value="MAJOR FACILITATOR SUPERFAMILY (MFS) PROFILE DOMAIN-CONTAINING PROTEIN-RELATED"/>
    <property type="match status" value="1"/>
</dbReference>
<evidence type="ECO:0000259" key="9">
    <source>
        <dbReference type="PROSITE" id="PS50850"/>
    </source>
</evidence>
<dbReference type="SUPFAM" id="SSF103473">
    <property type="entry name" value="MFS general substrate transporter"/>
    <property type="match status" value="1"/>
</dbReference>
<proteinExistence type="inferred from homology"/>
<comment type="similarity">
    <text evidence="2 7">Belongs to the major facilitator superfamily. Sugar transporter (TC 2.A.1.1) family.</text>
</comment>
<feature type="transmembrane region" description="Helical" evidence="8">
    <location>
        <begin position="154"/>
        <end position="172"/>
    </location>
</feature>
<evidence type="ECO:0000313" key="11">
    <source>
        <dbReference type="Proteomes" id="UP000214365"/>
    </source>
</evidence>
<dbReference type="Pfam" id="PF00083">
    <property type="entry name" value="Sugar_tr"/>
    <property type="match status" value="1"/>
</dbReference>
<feature type="transmembrane region" description="Helical" evidence="8">
    <location>
        <begin position="12"/>
        <end position="28"/>
    </location>
</feature>
<evidence type="ECO:0000256" key="5">
    <source>
        <dbReference type="ARBA" id="ARBA00022989"/>
    </source>
</evidence>
<evidence type="ECO:0000256" key="1">
    <source>
        <dbReference type="ARBA" id="ARBA00004141"/>
    </source>
</evidence>
<comment type="subcellular location">
    <subcellularLocation>
        <location evidence="1">Membrane</location>
        <topology evidence="1">Multi-pass membrane protein</topology>
    </subcellularLocation>
</comment>
<dbReference type="GO" id="GO:0016020">
    <property type="term" value="C:membrane"/>
    <property type="evidence" value="ECO:0007669"/>
    <property type="project" value="UniProtKB-SubCell"/>
</dbReference>
<evidence type="ECO:0000256" key="8">
    <source>
        <dbReference type="SAM" id="Phobius"/>
    </source>
</evidence>
<feature type="domain" description="Major facilitator superfamily (MFS) profile" evidence="9">
    <location>
        <begin position="15"/>
        <end position="464"/>
    </location>
</feature>
<feature type="transmembrane region" description="Helical" evidence="8">
    <location>
        <begin position="276"/>
        <end position="302"/>
    </location>
</feature>
<dbReference type="PANTHER" id="PTHR48022">
    <property type="entry name" value="PLASTIDIC GLUCOSE TRANSPORTER 4"/>
    <property type="match status" value="1"/>
</dbReference>
<protein>
    <recommendedName>
        <fullName evidence="9">Major facilitator superfamily (MFS) profile domain-containing protein</fullName>
    </recommendedName>
</protein>
<keyword evidence="5 8" id="KW-1133">Transmembrane helix</keyword>
<evidence type="ECO:0000313" key="10">
    <source>
        <dbReference type="EMBL" id="OKL56581.1"/>
    </source>
</evidence>
<dbReference type="PROSITE" id="PS00216">
    <property type="entry name" value="SUGAR_TRANSPORT_1"/>
    <property type="match status" value="1"/>
</dbReference>
<keyword evidence="11" id="KW-1185">Reference proteome</keyword>
<reference evidence="10 11" key="1">
    <citation type="submission" date="2015-06" db="EMBL/GenBank/DDBJ databases">
        <title>Talaromyces atroroseus IBT 11181 draft genome.</title>
        <authorList>
            <person name="Rasmussen K.B."/>
            <person name="Rasmussen S."/>
            <person name="Petersen B."/>
            <person name="Sicheritz-Ponten T."/>
            <person name="Mortensen U.H."/>
            <person name="Thrane U."/>
        </authorList>
    </citation>
    <scope>NUCLEOTIDE SEQUENCE [LARGE SCALE GENOMIC DNA]</scope>
    <source>
        <strain evidence="10 11">IBT 11181</strain>
    </source>
</reference>
<gene>
    <name evidence="10" type="ORF">UA08_08124</name>
</gene>
<name>A0A225A7F4_TALAT</name>
<dbReference type="RefSeq" id="XP_020116702.1">
    <property type="nucleotide sequence ID" value="XM_020263331.1"/>
</dbReference>
<organism evidence="10 11">
    <name type="scientific">Talaromyces atroroseus</name>
    <dbReference type="NCBI Taxonomy" id="1441469"/>
    <lineage>
        <taxon>Eukaryota</taxon>
        <taxon>Fungi</taxon>
        <taxon>Dikarya</taxon>
        <taxon>Ascomycota</taxon>
        <taxon>Pezizomycotina</taxon>
        <taxon>Eurotiomycetes</taxon>
        <taxon>Eurotiomycetidae</taxon>
        <taxon>Eurotiales</taxon>
        <taxon>Trichocomaceae</taxon>
        <taxon>Talaromyces</taxon>
        <taxon>Talaromyces sect. Trachyspermi</taxon>
    </lineage>
</organism>
<dbReference type="EMBL" id="LFMY01000014">
    <property type="protein sequence ID" value="OKL56581.1"/>
    <property type="molecule type" value="Genomic_DNA"/>
</dbReference>
<dbReference type="PRINTS" id="PR00171">
    <property type="entry name" value="SUGRTRNSPORT"/>
</dbReference>
<feature type="transmembrane region" description="Helical" evidence="8">
    <location>
        <begin position="441"/>
        <end position="460"/>
    </location>
</feature>